<organism evidence="8 9">
    <name type="scientific">Bacteroides faecichinchillae</name>
    <dbReference type="NCBI Taxonomy" id="871325"/>
    <lineage>
        <taxon>Bacteria</taxon>
        <taxon>Pseudomonadati</taxon>
        <taxon>Bacteroidota</taxon>
        <taxon>Bacteroidia</taxon>
        <taxon>Bacteroidales</taxon>
        <taxon>Bacteroidaceae</taxon>
        <taxon>Bacteroides</taxon>
    </lineage>
</organism>
<evidence type="ECO:0000313" key="8">
    <source>
        <dbReference type="EMBL" id="SHE52737.1"/>
    </source>
</evidence>
<dbReference type="SFLD" id="SFLDS00029">
    <property type="entry name" value="Radical_SAM"/>
    <property type="match status" value="1"/>
</dbReference>
<dbReference type="InterPro" id="IPR026407">
    <property type="entry name" value="SAM_GG-Bacter"/>
</dbReference>
<reference evidence="8 9" key="1">
    <citation type="submission" date="2016-11" db="EMBL/GenBank/DDBJ databases">
        <authorList>
            <person name="Jaros S."/>
            <person name="Januszkiewicz K."/>
            <person name="Wedrychowicz H."/>
        </authorList>
    </citation>
    <scope>NUCLEOTIDE SEQUENCE [LARGE SCALE GENOMIC DNA]</scope>
    <source>
        <strain evidence="8 9">DSM 26883</strain>
    </source>
</reference>
<sequence>MDKFRRISLMDIEYNLMNLNQLIFEVTDACNLRCKYCGYADLYEGYDQRENLKFPFHKAKLIIDYLYEYWKKQYCADVNKPISIGFYGGEPLLNVPFIQQVIDYLESLNPIGKKFHYNMTTNAMLLDKYMDFLVEKEFRLLISLDGDEKGQSYRIDAKGQNSFNKVFTNIQLLRSKYPAYFDHLVMFNSVLHNRNGVESAYRFIKDEFGKEPAISPLNNSGIRKDKVKEFYQTYQNMSESIKKATNCEALKKELFIKEPETSALLNYIHYMTGNVFDNCNDLILGRTGIPNPPSGTCPPFSKKMFITVKGRILQCEKINHEFALGQITDKKVELDLEQAAQQHNEYIFQYINQCKTCGVKQMCMQCVYQIDDIHDKTSKCNSYCSTKQHEKHKEYCLDYLDKHPELYNKILKNVVVR</sequence>
<dbReference type="EMBL" id="FQVD01000003">
    <property type="protein sequence ID" value="SHE52737.1"/>
    <property type="molecule type" value="Genomic_DNA"/>
</dbReference>
<comment type="cofactor">
    <cofactor evidence="1">
        <name>[4Fe-4S] cluster</name>
        <dbReference type="ChEBI" id="CHEBI:49883"/>
    </cofactor>
</comment>
<keyword evidence="4" id="KW-0479">Metal-binding</keyword>
<dbReference type="InterPro" id="IPR000385">
    <property type="entry name" value="MoaA_NifB_PqqE_Fe-S-bd_CS"/>
</dbReference>
<dbReference type="PANTHER" id="PTHR43273">
    <property type="entry name" value="ANAEROBIC SULFATASE-MATURATING ENZYME HOMOLOG ASLB-RELATED"/>
    <property type="match status" value="1"/>
</dbReference>
<dbReference type="InterPro" id="IPR013785">
    <property type="entry name" value="Aldolase_TIM"/>
</dbReference>
<dbReference type="Proteomes" id="UP000184436">
    <property type="component" value="Unassembled WGS sequence"/>
</dbReference>
<evidence type="ECO:0000256" key="5">
    <source>
        <dbReference type="ARBA" id="ARBA00023004"/>
    </source>
</evidence>
<gene>
    <name evidence="8" type="ORF">SAMN05444349_10350</name>
</gene>
<evidence type="ECO:0000313" key="9">
    <source>
        <dbReference type="Proteomes" id="UP000184436"/>
    </source>
</evidence>
<keyword evidence="6" id="KW-0411">Iron-sulfur</keyword>
<dbReference type="GO" id="GO:0016491">
    <property type="term" value="F:oxidoreductase activity"/>
    <property type="evidence" value="ECO:0007669"/>
    <property type="project" value="InterPro"/>
</dbReference>
<keyword evidence="2" id="KW-0004">4Fe-4S</keyword>
<evidence type="ECO:0000256" key="6">
    <source>
        <dbReference type="ARBA" id="ARBA00023014"/>
    </source>
</evidence>
<dbReference type="InterPro" id="IPR023867">
    <property type="entry name" value="Sulphatase_maturase_rSAM"/>
</dbReference>
<protein>
    <recommendedName>
        <fullName evidence="7">Radical SAM core domain-containing protein</fullName>
    </recommendedName>
</protein>
<dbReference type="Pfam" id="PF04055">
    <property type="entry name" value="Radical_SAM"/>
    <property type="match status" value="1"/>
</dbReference>
<dbReference type="SFLD" id="SFLDG01384">
    <property type="entry name" value="thioether_bond_formation_requi"/>
    <property type="match status" value="1"/>
</dbReference>
<evidence type="ECO:0000256" key="2">
    <source>
        <dbReference type="ARBA" id="ARBA00022485"/>
    </source>
</evidence>
<name>A0A1M4U817_9BACE</name>
<accession>A0A1M4U817</accession>
<dbReference type="SUPFAM" id="SSF102114">
    <property type="entry name" value="Radical SAM enzymes"/>
    <property type="match status" value="1"/>
</dbReference>
<evidence type="ECO:0000259" key="7">
    <source>
        <dbReference type="Pfam" id="PF04055"/>
    </source>
</evidence>
<proteinExistence type="predicted"/>
<evidence type="ECO:0000256" key="3">
    <source>
        <dbReference type="ARBA" id="ARBA00022691"/>
    </source>
</evidence>
<dbReference type="AlphaFoldDB" id="A0A1M4U817"/>
<keyword evidence="9" id="KW-1185">Reference proteome</keyword>
<dbReference type="GO" id="GO:0051539">
    <property type="term" value="F:4 iron, 4 sulfur cluster binding"/>
    <property type="evidence" value="ECO:0007669"/>
    <property type="project" value="UniProtKB-KW"/>
</dbReference>
<evidence type="ECO:0000256" key="4">
    <source>
        <dbReference type="ARBA" id="ARBA00022723"/>
    </source>
</evidence>
<dbReference type="GO" id="GO:0046872">
    <property type="term" value="F:metal ion binding"/>
    <property type="evidence" value="ECO:0007669"/>
    <property type="project" value="UniProtKB-KW"/>
</dbReference>
<feature type="domain" description="Radical SAM core" evidence="7">
    <location>
        <begin position="25"/>
        <end position="187"/>
    </location>
</feature>
<dbReference type="PROSITE" id="PS01305">
    <property type="entry name" value="MOAA_NIFB_PQQE"/>
    <property type="match status" value="1"/>
</dbReference>
<dbReference type="PANTHER" id="PTHR43273:SF8">
    <property type="entry name" value="RADICAL SAM DOMAIN PROTEIN"/>
    <property type="match status" value="1"/>
</dbReference>
<dbReference type="OrthoDB" id="9763993at2"/>
<dbReference type="NCBIfam" id="TIGR04148">
    <property type="entry name" value="GG_samocin_CFB"/>
    <property type="match status" value="1"/>
</dbReference>
<dbReference type="InterPro" id="IPR007197">
    <property type="entry name" value="rSAM"/>
</dbReference>
<dbReference type="SFLD" id="SFLDG01067">
    <property type="entry name" value="SPASM/twitch_domain_containing"/>
    <property type="match status" value="1"/>
</dbReference>
<evidence type="ECO:0000256" key="1">
    <source>
        <dbReference type="ARBA" id="ARBA00001966"/>
    </source>
</evidence>
<dbReference type="SFLD" id="SFLDG01386">
    <property type="entry name" value="main_SPASM_domain-containing"/>
    <property type="match status" value="1"/>
</dbReference>
<dbReference type="CDD" id="cd01335">
    <property type="entry name" value="Radical_SAM"/>
    <property type="match status" value="1"/>
</dbReference>
<dbReference type="RefSeq" id="WP_025073987.1">
    <property type="nucleotide sequence ID" value="NZ_FQVD01000003.1"/>
</dbReference>
<keyword evidence="3" id="KW-0949">S-adenosyl-L-methionine</keyword>
<dbReference type="STRING" id="871325.SAMN05444349_10350"/>
<dbReference type="InterPro" id="IPR058240">
    <property type="entry name" value="rSAM_sf"/>
</dbReference>
<keyword evidence="5" id="KW-0408">Iron</keyword>
<dbReference type="Gene3D" id="3.20.20.70">
    <property type="entry name" value="Aldolase class I"/>
    <property type="match status" value="1"/>
</dbReference>